<dbReference type="GO" id="GO:0045892">
    <property type="term" value="P:negative regulation of DNA-templated transcription"/>
    <property type="evidence" value="ECO:0007669"/>
    <property type="project" value="TreeGrafter"/>
</dbReference>
<protein>
    <submittedName>
        <fullName evidence="5">GntR family transcriptional regulator</fullName>
    </submittedName>
</protein>
<dbReference type="InterPro" id="IPR036388">
    <property type="entry name" value="WH-like_DNA-bd_sf"/>
</dbReference>
<keyword evidence="2" id="KW-0238">DNA-binding</keyword>
<evidence type="ECO:0000256" key="1">
    <source>
        <dbReference type="ARBA" id="ARBA00023015"/>
    </source>
</evidence>
<evidence type="ECO:0000256" key="3">
    <source>
        <dbReference type="ARBA" id="ARBA00023163"/>
    </source>
</evidence>
<dbReference type="SMART" id="SM00866">
    <property type="entry name" value="UTRA"/>
    <property type="match status" value="1"/>
</dbReference>
<dbReference type="PRINTS" id="PR00035">
    <property type="entry name" value="HTHGNTR"/>
</dbReference>
<dbReference type="InterPro" id="IPR011663">
    <property type="entry name" value="UTRA"/>
</dbReference>
<dbReference type="Pfam" id="PF07702">
    <property type="entry name" value="UTRA"/>
    <property type="match status" value="1"/>
</dbReference>
<keyword evidence="3" id="KW-0804">Transcription</keyword>
<dbReference type="Gene3D" id="3.40.1410.10">
    <property type="entry name" value="Chorismate lyase-like"/>
    <property type="match status" value="1"/>
</dbReference>
<dbReference type="CDD" id="cd07377">
    <property type="entry name" value="WHTH_GntR"/>
    <property type="match status" value="1"/>
</dbReference>
<comment type="caution">
    <text evidence="5">The sequence shown here is derived from an EMBL/GenBank/DDBJ whole genome shotgun (WGS) entry which is preliminary data.</text>
</comment>
<evidence type="ECO:0000259" key="4">
    <source>
        <dbReference type="PROSITE" id="PS50949"/>
    </source>
</evidence>
<dbReference type="InterPro" id="IPR000524">
    <property type="entry name" value="Tscrpt_reg_HTH_GntR"/>
</dbReference>
<dbReference type="AlphaFoldDB" id="A0A840AMA0"/>
<dbReference type="GO" id="GO:0003700">
    <property type="term" value="F:DNA-binding transcription factor activity"/>
    <property type="evidence" value="ECO:0007669"/>
    <property type="project" value="InterPro"/>
</dbReference>
<dbReference type="SUPFAM" id="SSF64288">
    <property type="entry name" value="Chorismate lyase-like"/>
    <property type="match status" value="1"/>
</dbReference>
<dbReference type="SUPFAM" id="SSF46785">
    <property type="entry name" value="Winged helix' DNA-binding domain"/>
    <property type="match status" value="1"/>
</dbReference>
<dbReference type="Proteomes" id="UP000553963">
    <property type="component" value="Unassembled WGS sequence"/>
</dbReference>
<evidence type="ECO:0000313" key="6">
    <source>
        <dbReference type="Proteomes" id="UP000553963"/>
    </source>
</evidence>
<gene>
    <name evidence="5" type="ORF">GGR25_002489</name>
</gene>
<dbReference type="InterPro" id="IPR050679">
    <property type="entry name" value="Bact_HTH_transcr_reg"/>
</dbReference>
<reference evidence="5 6" key="1">
    <citation type="submission" date="2020-08" db="EMBL/GenBank/DDBJ databases">
        <title>Genomic Encyclopedia of Type Strains, Phase IV (KMG-IV): sequencing the most valuable type-strain genomes for metagenomic binning, comparative biology and taxonomic classification.</title>
        <authorList>
            <person name="Goeker M."/>
        </authorList>
    </citation>
    <scope>NUCLEOTIDE SEQUENCE [LARGE SCALE GENOMIC DNA]</scope>
    <source>
        <strain evidence="5 6">DSM 25966</strain>
    </source>
</reference>
<dbReference type="PANTHER" id="PTHR44846:SF17">
    <property type="entry name" value="GNTR-FAMILY TRANSCRIPTIONAL REGULATOR"/>
    <property type="match status" value="1"/>
</dbReference>
<dbReference type="EMBL" id="JACIDS010000003">
    <property type="protein sequence ID" value="MBB3931439.1"/>
    <property type="molecule type" value="Genomic_DNA"/>
</dbReference>
<accession>A0A840AMA0</accession>
<dbReference type="GO" id="GO:0003677">
    <property type="term" value="F:DNA binding"/>
    <property type="evidence" value="ECO:0007669"/>
    <property type="project" value="UniProtKB-KW"/>
</dbReference>
<evidence type="ECO:0000256" key="2">
    <source>
        <dbReference type="ARBA" id="ARBA00023125"/>
    </source>
</evidence>
<dbReference type="PANTHER" id="PTHR44846">
    <property type="entry name" value="MANNOSYL-D-GLYCERATE TRANSPORT/METABOLISM SYSTEM REPRESSOR MNGR-RELATED"/>
    <property type="match status" value="1"/>
</dbReference>
<dbReference type="Gene3D" id="1.10.10.10">
    <property type="entry name" value="Winged helix-like DNA-binding domain superfamily/Winged helix DNA-binding domain"/>
    <property type="match status" value="1"/>
</dbReference>
<dbReference type="InterPro" id="IPR036390">
    <property type="entry name" value="WH_DNA-bd_sf"/>
</dbReference>
<name>A0A840AMA0_9HYPH</name>
<sequence>MEPEPKARRVGTKQLHEEIVRLLAESGLKPGDQIPTEAELKERLGGARPTIREALKLLEQDGVIRAEHGRGRFLTAAGSIRIDRPITTFESVTEMARHFGYNLVNKILSVSEERPAADIAKALNLAKGETVIRLERLRLNDREPVLYCLDHIRRDAISDRVFDVDWSGSLIETLARYGARPSMSQARVRATFLPDDVAARHDLRDFGPALVIEETAYRDSGPPVLHAIDYHRGDRYAFSFLRK</sequence>
<feature type="domain" description="HTH gntR-type" evidence="4">
    <location>
        <begin position="9"/>
        <end position="77"/>
    </location>
</feature>
<proteinExistence type="predicted"/>
<dbReference type="PROSITE" id="PS50949">
    <property type="entry name" value="HTH_GNTR"/>
    <property type="match status" value="1"/>
</dbReference>
<dbReference type="Pfam" id="PF00392">
    <property type="entry name" value="GntR"/>
    <property type="match status" value="1"/>
</dbReference>
<evidence type="ECO:0000313" key="5">
    <source>
        <dbReference type="EMBL" id="MBB3931439.1"/>
    </source>
</evidence>
<organism evidence="5 6">
    <name type="scientific">Kaistia hirudinis</name>
    <dbReference type="NCBI Taxonomy" id="1293440"/>
    <lineage>
        <taxon>Bacteria</taxon>
        <taxon>Pseudomonadati</taxon>
        <taxon>Pseudomonadota</taxon>
        <taxon>Alphaproteobacteria</taxon>
        <taxon>Hyphomicrobiales</taxon>
        <taxon>Kaistiaceae</taxon>
        <taxon>Kaistia</taxon>
    </lineage>
</organism>
<dbReference type="RefSeq" id="WP_183399077.1">
    <property type="nucleotide sequence ID" value="NZ_JACIDS010000003.1"/>
</dbReference>
<keyword evidence="6" id="KW-1185">Reference proteome</keyword>
<dbReference type="SMART" id="SM00345">
    <property type="entry name" value="HTH_GNTR"/>
    <property type="match status" value="1"/>
</dbReference>
<dbReference type="InterPro" id="IPR028978">
    <property type="entry name" value="Chorismate_lyase_/UTRA_dom_sf"/>
</dbReference>
<keyword evidence="1" id="KW-0805">Transcription regulation</keyword>